<evidence type="ECO:0000259" key="8">
    <source>
        <dbReference type="PROSITE" id="PS51007"/>
    </source>
</evidence>
<evidence type="ECO:0000256" key="3">
    <source>
        <dbReference type="ARBA" id="ARBA00022723"/>
    </source>
</evidence>
<keyword evidence="1" id="KW-0813">Transport</keyword>
<dbReference type="PANTHER" id="PTHR33751:SF1">
    <property type="entry name" value="CBB3-TYPE CYTOCHROME C OXIDASE SUBUNIT FIXP"/>
    <property type="match status" value="1"/>
</dbReference>
<dbReference type="GO" id="GO:0009055">
    <property type="term" value="F:electron transfer activity"/>
    <property type="evidence" value="ECO:0007669"/>
    <property type="project" value="InterPro"/>
</dbReference>
<keyword evidence="4" id="KW-0249">Electron transport</keyword>
<dbReference type="PROSITE" id="PS51007">
    <property type="entry name" value="CYTC"/>
    <property type="match status" value="1"/>
</dbReference>
<keyword evidence="3 6" id="KW-0479">Metal-binding</keyword>
<sequence>MSGSGTSKKWLIISFGILVLTIVYVVMQPPRNSEILPRKIDPEVMGVLEQSTEEQAASGSGQYIGNPDAIAAGKAEYDAHCAACHLSDARGAIGPNLRKRLKFGSTPEKIYESIALGRPAGMPAFGKKLNDEKISKIIAFIESLR</sequence>
<evidence type="ECO:0000256" key="6">
    <source>
        <dbReference type="PROSITE-ProRule" id="PRU00433"/>
    </source>
</evidence>
<dbReference type="AlphaFoldDB" id="A0A7C5DLR5"/>
<dbReference type="SUPFAM" id="SSF46626">
    <property type="entry name" value="Cytochrome c"/>
    <property type="match status" value="1"/>
</dbReference>
<dbReference type="InterPro" id="IPR036909">
    <property type="entry name" value="Cyt_c-like_dom_sf"/>
</dbReference>
<evidence type="ECO:0000256" key="2">
    <source>
        <dbReference type="ARBA" id="ARBA00022617"/>
    </source>
</evidence>
<keyword evidence="7" id="KW-0472">Membrane</keyword>
<dbReference type="Pfam" id="PF13442">
    <property type="entry name" value="Cytochrome_CBB3"/>
    <property type="match status" value="1"/>
</dbReference>
<dbReference type="PRINTS" id="PR00605">
    <property type="entry name" value="CYTCHROMECIC"/>
</dbReference>
<dbReference type="GO" id="GO:0020037">
    <property type="term" value="F:heme binding"/>
    <property type="evidence" value="ECO:0007669"/>
    <property type="project" value="InterPro"/>
</dbReference>
<keyword evidence="7" id="KW-1133">Transmembrane helix</keyword>
<keyword evidence="2 6" id="KW-0349">Heme</keyword>
<dbReference type="PANTHER" id="PTHR33751">
    <property type="entry name" value="CBB3-TYPE CYTOCHROME C OXIDASE SUBUNIT FIXP"/>
    <property type="match status" value="1"/>
</dbReference>
<dbReference type="InterPro" id="IPR050597">
    <property type="entry name" value="Cytochrome_c_Oxidase_Subunit"/>
</dbReference>
<evidence type="ECO:0000256" key="7">
    <source>
        <dbReference type="SAM" id="Phobius"/>
    </source>
</evidence>
<evidence type="ECO:0000256" key="5">
    <source>
        <dbReference type="ARBA" id="ARBA00023004"/>
    </source>
</evidence>
<comment type="caution">
    <text evidence="9">The sequence shown here is derived from an EMBL/GenBank/DDBJ whole genome shotgun (WGS) entry which is preliminary data.</text>
</comment>
<evidence type="ECO:0000256" key="4">
    <source>
        <dbReference type="ARBA" id="ARBA00022982"/>
    </source>
</evidence>
<gene>
    <name evidence="9" type="ORF">ENL07_09715</name>
</gene>
<dbReference type="EMBL" id="DRSQ01000209">
    <property type="protein sequence ID" value="HHE32874.1"/>
    <property type="molecule type" value="Genomic_DNA"/>
</dbReference>
<proteinExistence type="predicted"/>
<dbReference type="Proteomes" id="UP000886058">
    <property type="component" value="Unassembled WGS sequence"/>
</dbReference>
<evidence type="ECO:0000313" key="9">
    <source>
        <dbReference type="EMBL" id="HHE32874.1"/>
    </source>
</evidence>
<keyword evidence="5 6" id="KW-0408">Iron</keyword>
<dbReference type="Gene3D" id="1.10.760.10">
    <property type="entry name" value="Cytochrome c-like domain"/>
    <property type="match status" value="1"/>
</dbReference>
<evidence type="ECO:0000256" key="1">
    <source>
        <dbReference type="ARBA" id="ARBA00022448"/>
    </source>
</evidence>
<name>A0A7C5DLR5_9CHLB</name>
<keyword evidence="7" id="KW-0812">Transmembrane</keyword>
<reference evidence="9" key="1">
    <citation type="journal article" date="2020" name="mSystems">
        <title>Genome- and Community-Level Interaction Insights into Carbon Utilization and Element Cycling Functions of Hydrothermarchaeota in Hydrothermal Sediment.</title>
        <authorList>
            <person name="Zhou Z."/>
            <person name="Liu Y."/>
            <person name="Xu W."/>
            <person name="Pan J."/>
            <person name="Luo Z.H."/>
            <person name="Li M."/>
        </authorList>
    </citation>
    <scope>NUCLEOTIDE SEQUENCE [LARGE SCALE GENOMIC DNA]</scope>
    <source>
        <strain evidence="9">HyVt-633</strain>
    </source>
</reference>
<feature type="transmembrane region" description="Helical" evidence="7">
    <location>
        <begin position="10"/>
        <end position="27"/>
    </location>
</feature>
<dbReference type="InterPro" id="IPR009056">
    <property type="entry name" value="Cyt_c-like_dom"/>
</dbReference>
<feature type="domain" description="Cytochrome c" evidence="8">
    <location>
        <begin position="68"/>
        <end position="145"/>
    </location>
</feature>
<dbReference type="GO" id="GO:0005506">
    <property type="term" value="F:iron ion binding"/>
    <property type="evidence" value="ECO:0007669"/>
    <property type="project" value="InterPro"/>
</dbReference>
<accession>A0A7C5DLR5</accession>
<dbReference type="InterPro" id="IPR008168">
    <property type="entry name" value="Cyt_C_IC"/>
</dbReference>
<protein>
    <submittedName>
        <fullName evidence="9">C-type cytochrome</fullName>
    </submittedName>
</protein>
<organism evidence="9">
    <name type="scientific">Chlorobaculum parvum</name>
    <dbReference type="NCBI Taxonomy" id="274539"/>
    <lineage>
        <taxon>Bacteria</taxon>
        <taxon>Pseudomonadati</taxon>
        <taxon>Chlorobiota</taxon>
        <taxon>Chlorobiia</taxon>
        <taxon>Chlorobiales</taxon>
        <taxon>Chlorobiaceae</taxon>
        <taxon>Chlorobaculum</taxon>
    </lineage>
</organism>